<accession>A0ABR5TN07</accession>
<dbReference type="Proteomes" id="UP000070633">
    <property type="component" value="Unassembled WGS sequence"/>
</dbReference>
<gene>
    <name evidence="6" type="primary">rpl18</name>
    <name evidence="7" type="ORF">AKJ55_01285</name>
</gene>
<comment type="function">
    <text evidence="6">This is one of the proteins that bind and probably mediate the attachment of the 5S RNA into the large ribosomal subunit, where it forms part of the central protuberance.</text>
</comment>
<dbReference type="InterPro" id="IPR005485">
    <property type="entry name" value="Rbsml_uL18_euk_arch"/>
</dbReference>
<keyword evidence="5 6" id="KW-0687">Ribonucleoprotein</keyword>
<proteinExistence type="inferred from homology"/>
<dbReference type="Pfam" id="PF17144">
    <property type="entry name" value="Ribosomal_L5e"/>
    <property type="match status" value="1"/>
</dbReference>
<organism evidence="7 8">
    <name type="scientific">candidate division MSBL1 archaeon SCGC-AAA382M17</name>
    <dbReference type="NCBI Taxonomy" id="1698284"/>
    <lineage>
        <taxon>Archaea</taxon>
        <taxon>Methanobacteriati</taxon>
        <taxon>Methanobacteriota</taxon>
        <taxon>candidate division MSBL1</taxon>
    </lineage>
</organism>
<dbReference type="SUPFAM" id="SSF53137">
    <property type="entry name" value="Translational machinery components"/>
    <property type="match status" value="1"/>
</dbReference>
<dbReference type="GO" id="GO:0005840">
    <property type="term" value="C:ribosome"/>
    <property type="evidence" value="ECO:0007669"/>
    <property type="project" value="UniProtKB-KW"/>
</dbReference>
<evidence type="ECO:0000256" key="1">
    <source>
        <dbReference type="ARBA" id="ARBA00007116"/>
    </source>
</evidence>
<sequence>MSKQGPHRWVRYRRKREGKTDYRYRAKLLSSGKPRLVARISLKHVRAQIISPDSDGDRVLASAFSKELSKWDWKGYTSNVPAAYLVGLLCGYRGKDSGVEECVLDIDKFVPSRQAKIFAVLKGAIDAGLDISHEDGVLPNDERCKGEHISSYAEDLKADEEEYKSQFGGYLEKNLSPEDLPEHFKQVKQAITTQYGE</sequence>
<reference evidence="7 8" key="1">
    <citation type="journal article" date="2016" name="Sci. Rep.">
        <title>Metabolic traits of an uncultured archaeal lineage -MSBL1- from brine pools of the Red Sea.</title>
        <authorList>
            <person name="Mwirichia R."/>
            <person name="Alam I."/>
            <person name="Rashid M."/>
            <person name="Vinu M."/>
            <person name="Ba-Alawi W."/>
            <person name="Anthony Kamau A."/>
            <person name="Kamanda Ngugi D."/>
            <person name="Goker M."/>
            <person name="Klenk H.P."/>
            <person name="Bajic V."/>
            <person name="Stingl U."/>
        </authorList>
    </citation>
    <scope>NUCLEOTIDE SEQUENCE [LARGE SCALE GENOMIC DNA]</scope>
    <source>
        <strain evidence="7">SCGC-AAA382M17</strain>
    </source>
</reference>
<evidence type="ECO:0000256" key="3">
    <source>
        <dbReference type="ARBA" id="ARBA00022884"/>
    </source>
</evidence>
<evidence type="ECO:0000256" key="2">
    <source>
        <dbReference type="ARBA" id="ARBA00022730"/>
    </source>
</evidence>
<evidence type="ECO:0000256" key="5">
    <source>
        <dbReference type="ARBA" id="ARBA00023274"/>
    </source>
</evidence>
<comment type="subunit">
    <text evidence="6">Part of the 50S ribosomal subunit. Contacts the 5S and 23S rRNAs.</text>
</comment>
<protein>
    <recommendedName>
        <fullName evidence="6">Large ribosomal subunit protein uL18</fullName>
    </recommendedName>
</protein>
<comment type="similarity">
    <text evidence="1 6">Belongs to the universal ribosomal protein uL18 family.</text>
</comment>
<dbReference type="HAMAP" id="MF_01337_A">
    <property type="entry name" value="Ribosomal_uL18_A"/>
    <property type="match status" value="1"/>
</dbReference>
<dbReference type="CDD" id="cd00432">
    <property type="entry name" value="Ribosomal_L18_L5e"/>
    <property type="match status" value="1"/>
</dbReference>
<evidence type="ECO:0000313" key="7">
    <source>
        <dbReference type="EMBL" id="KXB08236.1"/>
    </source>
</evidence>
<keyword evidence="4 6" id="KW-0689">Ribosomal protein</keyword>
<dbReference type="NCBIfam" id="NF006342">
    <property type="entry name" value="PRK08569.1"/>
    <property type="match status" value="1"/>
</dbReference>
<keyword evidence="8" id="KW-1185">Reference proteome</keyword>
<keyword evidence="3 6" id="KW-0694">RNA-binding</keyword>
<keyword evidence="2 6" id="KW-0699">rRNA-binding</keyword>
<dbReference type="InterPro" id="IPR057268">
    <property type="entry name" value="Ribosomal_L18"/>
</dbReference>
<evidence type="ECO:0000256" key="4">
    <source>
        <dbReference type="ARBA" id="ARBA00022980"/>
    </source>
</evidence>
<dbReference type="PANTHER" id="PTHR23410:SF12">
    <property type="entry name" value="LARGE RIBOSOMAL SUBUNIT PROTEIN UL18"/>
    <property type="match status" value="1"/>
</dbReference>
<dbReference type="PANTHER" id="PTHR23410">
    <property type="entry name" value="RIBOSOMAL PROTEIN L5-RELATED"/>
    <property type="match status" value="1"/>
</dbReference>
<dbReference type="EMBL" id="LHYI01000025">
    <property type="protein sequence ID" value="KXB08236.1"/>
    <property type="molecule type" value="Genomic_DNA"/>
</dbReference>
<name>A0ABR5TN07_9EURY</name>
<evidence type="ECO:0000256" key="6">
    <source>
        <dbReference type="HAMAP-Rule" id="MF_01337"/>
    </source>
</evidence>
<dbReference type="Gene3D" id="3.30.420.100">
    <property type="match status" value="1"/>
</dbReference>
<comment type="caution">
    <text evidence="7">The sequence shown here is derived from an EMBL/GenBank/DDBJ whole genome shotgun (WGS) entry which is preliminary data.</text>
</comment>
<dbReference type="InterPro" id="IPR057267">
    <property type="entry name" value="Rbsml_uL18_arch"/>
</dbReference>
<evidence type="ECO:0000313" key="8">
    <source>
        <dbReference type="Proteomes" id="UP000070633"/>
    </source>
</evidence>